<feature type="compositionally biased region" description="Polar residues" evidence="1">
    <location>
        <begin position="32"/>
        <end position="41"/>
    </location>
</feature>
<organism evidence="2 3">
    <name type="scientific">Clonorchis sinensis</name>
    <name type="common">Chinese liver fluke</name>
    <dbReference type="NCBI Taxonomy" id="79923"/>
    <lineage>
        <taxon>Eukaryota</taxon>
        <taxon>Metazoa</taxon>
        <taxon>Spiralia</taxon>
        <taxon>Lophotrochozoa</taxon>
        <taxon>Platyhelminthes</taxon>
        <taxon>Trematoda</taxon>
        <taxon>Digenea</taxon>
        <taxon>Opisthorchiida</taxon>
        <taxon>Opisthorchiata</taxon>
        <taxon>Opisthorchiidae</taxon>
        <taxon>Clonorchis</taxon>
    </lineage>
</organism>
<keyword evidence="2" id="KW-0418">Kinase</keyword>
<protein>
    <submittedName>
        <fullName evidence="2">Protein kinase</fullName>
    </submittedName>
</protein>
<evidence type="ECO:0000313" key="2">
    <source>
        <dbReference type="EMBL" id="GAA56300.1"/>
    </source>
</evidence>
<sequence length="182" mass="19544">MLHPNQLRELQMSPNLPRRASAHVIFPLPMDDSSTQISASRRPSAEKSRLTGTSFLGIKLPSVSNLRRHSYGADRSANTGAGELPQVGIVQSPSTDSRRGSAASFSSRVGCTPKTDNADSFLNSENTLLTARVCEGPFISAPSSRSSSQRRSGSIIPDQFPNIGGQSSGRRLSRNDISKALY</sequence>
<reference key="2">
    <citation type="submission" date="2011-10" db="EMBL/GenBank/DDBJ databases">
        <title>The genome and transcriptome sequence of Clonorchis sinensis provide insights into the carcinogenic liver fluke.</title>
        <authorList>
            <person name="Wang X."/>
            <person name="Huang Y."/>
            <person name="Chen W."/>
            <person name="Liu H."/>
            <person name="Guo L."/>
            <person name="Chen Y."/>
            <person name="Luo F."/>
            <person name="Zhou W."/>
            <person name="Sun J."/>
            <person name="Mao Q."/>
            <person name="Liang P."/>
            <person name="Zhou C."/>
            <person name="Tian Y."/>
            <person name="Men J."/>
            <person name="Lv X."/>
            <person name="Huang L."/>
            <person name="Zhou J."/>
            <person name="Hu Y."/>
            <person name="Li R."/>
            <person name="Zhang F."/>
            <person name="Lei H."/>
            <person name="Li X."/>
            <person name="Hu X."/>
            <person name="Liang C."/>
            <person name="Xu J."/>
            <person name="Wu Z."/>
            <person name="Yu X."/>
        </authorList>
    </citation>
    <scope>NUCLEOTIDE SEQUENCE</scope>
    <source>
        <strain>Henan</strain>
    </source>
</reference>
<keyword evidence="3" id="KW-1185">Reference proteome</keyword>
<feature type="region of interest" description="Disordered" evidence="1">
    <location>
        <begin position="139"/>
        <end position="182"/>
    </location>
</feature>
<gene>
    <name evidence="2" type="ORF">CLF_110532</name>
</gene>
<reference evidence="2" key="1">
    <citation type="journal article" date="2011" name="Genome Biol.">
        <title>The draft genome of the carcinogenic human liver fluke Clonorchis sinensis.</title>
        <authorList>
            <person name="Wang X."/>
            <person name="Chen W."/>
            <person name="Huang Y."/>
            <person name="Sun J."/>
            <person name="Men J."/>
            <person name="Liu H."/>
            <person name="Luo F."/>
            <person name="Guo L."/>
            <person name="Lv X."/>
            <person name="Deng C."/>
            <person name="Zhou C."/>
            <person name="Fan Y."/>
            <person name="Li X."/>
            <person name="Huang L."/>
            <person name="Hu Y."/>
            <person name="Liang C."/>
            <person name="Hu X."/>
            <person name="Xu J."/>
            <person name="Yu X."/>
        </authorList>
    </citation>
    <scope>NUCLEOTIDE SEQUENCE [LARGE SCALE GENOMIC DNA]</scope>
    <source>
        <strain evidence="2">Henan</strain>
    </source>
</reference>
<dbReference type="AlphaFoldDB" id="G7YTM0"/>
<proteinExistence type="predicted"/>
<accession>G7YTM0</accession>
<name>G7YTM0_CLOSI</name>
<keyword evidence="2" id="KW-0808">Transferase</keyword>
<dbReference type="EMBL" id="DF144212">
    <property type="protein sequence ID" value="GAA56300.1"/>
    <property type="molecule type" value="Genomic_DNA"/>
</dbReference>
<feature type="compositionally biased region" description="Low complexity" evidence="1">
    <location>
        <begin position="139"/>
        <end position="157"/>
    </location>
</feature>
<feature type="region of interest" description="Disordered" evidence="1">
    <location>
        <begin position="30"/>
        <end position="49"/>
    </location>
</feature>
<feature type="compositionally biased region" description="Basic and acidic residues" evidence="1">
    <location>
        <begin position="173"/>
        <end position="182"/>
    </location>
</feature>
<evidence type="ECO:0000313" key="3">
    <source>
        <dbReference type="Proteomes" id="UP000008909"/>
    </source>
</evidence>
<dbReference type="GO" id="GO:0016301">
    <property type="term" value="F:kinase activity"/>
    <property type="evidence" value="ECO:0007669"/>
    <property type="project" value="UniProtKB-KW"/>
</dbReference>
<dbReference type="Proteomes" id="UP000008909">
    <property type="component" value="Unassembled WGS sequence"/>
</dbReference>
<evidence type="ECO:0000256" key="1">
    <source>
        <dbReference type="SAM" id="MobiDB-lite"/>
    </source>
</evidence>
<feature type="region of interest" description="Disordered" evidence="1">
    <location>
        <begin position="72"/>
        <end position="117"/>
    </location>
</feature>